<dbReference type="RefSeq" id="WP_272422267.1">
    <property type="nucleotide sequence ID" value="NZ_JAGTJJ010000048.1"/>
</dbReference>
<dbReference type="EMBL" id="JAGTJJ010000048">
    <property type="protein sequence ID" value="MDC3987157.1"/>
    <property type="molecule type" value="Genomic_DNA"/>
</dbReference>
<feature type="transmembrane region" description="Helical" evidence="2">
    <location>
        <begin position="40"/>
        <end position="60"/>
    </location>
</feature>
<gene>
    <name evidence="3" type="ORF">KEG57_42210</name>
</gene>
<keyword evidence="4" id="KW-1185">Reference proteome</keyword>
<feature type="region of interest" description="Disordered" evidence="1">
    <location>
        <begin position="1"/>
        <end position="20"/>
    </location>
</feature>
<evidence type="ECO:0000313" key="3">
    <source>
        <dbReference type="EMBL" id="MDC3987157.1"/>
    </source>
</evidence>
<evidence type="ECO:0000256" key="2">
    <source>
        <dbReference type="SAM" id="Phobius"/>
    </source>
</evidence>
<keyword evidence="2" id="KW-0472">Membrane</keyword>
<organism evidence="3 4">
    <name type="scientific">Polyangium jinanense</name>
    <dbReference type="NCBI Taxonomy" id="2829994"/>
    <lineage>
        <taxon>Bacteria</taxon>
        <taxon>Pseudomonadati</taxon>
        <taxon>Myxococcota</taxon>
        <taxon>Polyangia</taxon>
        <taxon>Polyangiales</taxon>
        <taxon>Polyangiaceae</taxon>
        <taxon>Polyangium</taxon>
    </lineage>
</organism>
<feature type="transmembrane region" description="Helical" evidence="2">
    <location>
        <begin position="72"/>
        <end position="92"/>
    </location>
</feature>
<evidence type="ECO:0000313" key="4">
    <source>
        <dbReference type="Proteomes" id="UP001151081"/>
    </source>
</evidence>
<keyword evidence="2" id="KW-0812">Transmembrane</keyword>
<accession>A0A9X4AYH1</accession>
<comment type="caution">
    <text evidence="3">The sequence shown here is derived from an EMBL/GenBank/DDBJ whole genome shotgun (WGS) entry which is preliminary data.</text>
</comment>
<dbReference type="AlphaFoldDB" id="A0A9X4AYH1"/>
<reference evidence="3 4" key="1">
    <citation type="submission" date="2021-04" db="EMBL/GenBank/DDBJ databases">
        <title>Genome analysis of Polyangium sp.</title>
        <authorList>
            <person name="Li Y."/>
            <person name="Wang J."/>
        </authorList>
    </citation>
    <scope>NUCLEOTIDE SEQUENCE [LARGE SCALE GENOMIC DNA]</scope>
    <source>
        <strain evidence="3 4">SDU14</strain>
    </source>
</reference>
<feature type="compositionally biased region" description="Polar residues" evidence="1">
    <location>
        <begin position="1"/>
        <end position="11"/>
    </location>
</feature>
<dbReference type="Proteomes" id="UP001151081">
    <property type="component" value="Unassembled WGS sequence"/>
</dbReference>
<evidence type="ECO:0000256" key="1">
    <source>
        <dbReference type="SAM" id="MobiDB-lite"/>
    </source>
</evidence>
<keyword evidence="2" id="KW-1133">Transmembrane helix</keyword>
<name>A0A9X4AYH1_9BACT</name>
<protein>
    <submittedName>
        <fullName evidence="3">Uncharacterized protein</fullName>
    </submittedName>
</protein>
<proteinExistence type="predicted"/>
<sequence>MAGTLETTYRTASPGRPHTPEAEAEAASELARRASLLHKLVIVPCVLLGLGLGVASYFLLRNLQFELLGAHIPWLTAIVGIGGPLGGSFYVAERVASFLKALRRGPWLEDVAARYGVPVETLEDYAALL</sequence>